<evidence type="ECO:0000259" key="4">
    <source>
        <dbReference type="Pfam" id="PF25881"/>
    </source>
</evidence>
<comment type="subcellular location">
    <subcellularLocation>
        <location evidence="1">Cell envelope</location>
    </subcellularLocation>
</comment>
<evidence type="ECO:0000256" key="1">
    <source>
        <dbReference type="ARBA" id="ARBA00004196"/>
    </source>
</evidence>
<evidence type="ECO:0000256" key="3">
    <source>
        <dbReference type="SAM" id="Coils"/>
    </source>
</evidence>
<dbReference type="PANTHER" id="PTHR32347:SF23">
    <property type="entry name" value="BLL5650 PROTEIN"/>
    <property type="match status" value="1"/>
</dbReference>
<accession>A0A2N5Z9E1</accession>
<dbReference type="EMBL" id="PKTG01000142">
    <property type="protein sequence ID" value="PLX15300.1"/>
    <property type="molecule type" value="Genomic_DNA"/>
</dbReference>
<feature type="coiled-coil region" evidence="3">
    <location>
        <begin position="106"/>
        <end position="133"/>
    </location>
</feature>
<evidence type="ECO:0000256" key="2">
    <source>
        <dbReference type="ARBA" id="ARBA00023054"/>
    </source>
</evidence>
<organism evidence="5 6">
    <name type="scientific">Muiribacterium halophilum</name>
    <dbReference type="NCBI Taxonomy" id="2053465"/>
    <lineage>
        <taxon>Bacteria</taxon>
        <taxon>Candidatus Muiribacteriota</taxon>
        <taxon>Candidatus Muiribacteriia</taxon>
        <taxon>Candidatus Muiribacteriales</taxon>
        <taxon>Candidatus Muiribacteriaceae</taxon>
        <taxon>Candidatus Muiribacterium</taxon>
    </lineage>
</organism>
<dbReference type="SUPFAM" id="SSF111369">
    <property type="entry name" value="HlyD-like secretion proteins"/>
    <property type="match status" value="3"/>
</dbReference>
<dbReference type="AlphaFoldDB" id="A0A2N5Z9E1"/>
<evidence type="ECO:0000313" key="6">
    <source>
        <dbReference type="Proteomes" id="UP000234857"/>
    </source>
</evidence>
<gene>
    <name evidence="5" type="ORF">C0601_13365</name>
</gene>
<proteinExistence type="predicted"/>
<dbReference type="PANTHER" id="PTHR32347">
    <property type="entry name" value="EFFLUX SYSTEM COMPONENT YKNX-RELATED"/>
    <property type="match status" value="1"/>
</dbReference>
<dbReference type="Proteomes" id="UP000234857">
    <property type="component" value="Unassembled WGS sequence"/>
</dbReference>
<evidence type="ECO:0000313" key="5">
    <source>
        <dbReference type="EMBL" id="PLX15300.1"/>
    </source>
</evidence>
<sequence length="325" mass="36370">MKRKIAAIVLLLVVIGLFVKFKLLNNGNGYFSSGIIEMDTADMAFRVNGFVDRINVDEGQIVNGGQKLMVLDQERYKLIVESSSATLKSLEAKLAEAINGTRLEDIEKAELEVVKAKANLQKLKSDLDRATELFSGRSISQKDLDQVKNLYSVSEAIYKQTKLNLELARKGVRKETINSLKAQVKKAETSLKQAKLELSYTNLLSPFDGIVNRIYIDTGETASQGRSVVSIVRPESAYIRTYIPGTMLGKVNIGTKMKVTTEAINGKTFTADVFYISSEAEFTPKQVHTRDERAKFMYMIKLKIENMPEDVFKQGMPVDVSMEEN</sequence>
<dbReference type="InterPro" id="IPR059052">
    <property type="entry name" value="HH_YbhG-like"/>
</dbReference>
<dbReference type="Gene3D" id="1.10.287.470">
    <property type="entry name" value="Helix hairpin bin"/>
    <property type="match status" value="1"/>
</dbReference>
<dbReference type="Gene3D" id="2.40.30.170">
    <property type="match status" value="1"/>
</dbReference>
<dbReference type="InterPro" id="IPR050465">
    <property type="entry name" value="UPF0194_transport"/>
</dbReference>
<dbReference type="Gene3D" id="2.40.50.100">
    <property type="match status" value="1"/>
</dbReference>
<reference evidence="5 6" key="1">
    <citation type="submission" date="2017-11" db="EMBL/GenBank/DDBJ databases">
        <title>Genome-resolved metagenomics identifies genetic mobility, metabolic interactions, and unexpected diversity in perchlorate-reducing communities.</title>
        <authorList>
            <person name="Barnum T.P."/>
            <person name="Figueroa I.A."/>
            <person name="Carlstrom C.I."/>
            <person name="Lucas L.N."/>
            <person name="Engelbrektson A.L."/>
            <person name="Coates J.D."/>
        </authorList>
    </citation>
    <scope>NUCLEOTIDE SEQUENCE [LARGE SCALE GENOMIC DNA]</scope>
    <source>
        <strain evidence="5">BM706</strain>
    </source>
</reference>
<feature type="domain" description="YbhG-like alpha-helical hairpin" evidence="4">
    <location>
        <begin position="71"/>
        <end position="198"/>
    </location>
</feature>
<keyword evidence="2 3" id="KW-0175">Coiled coil</keyword>
<comment type="caution">
    <text evidence="5">The sequence shown here is derived from an EMBL/GenBank/DDBJ whole genome shotgun (WGS) entry which is preliminary data.</text>
</comment>
<dbReference type="Pfam" id="PF25881">
    <property type="entry name" value="HH_YBHG"/>
    <property type="match status" value="1"/>
</dbReference>
<name>A0A2N5Z9E1_MUIH1</name>
<dbReference type="GO" id="GO:0030313">
    <property type="term" value="C:cell envelope"/>
    <property type="evidence" value="ECO:0007669"/>
    <property type="project" value="UniProtKB-SubCell"/>
</dbReference>
<protein>
    <recommendedName>
        <fullName evidence="4">YbhG-like alpha-helical hairpin domain-containing protein</fullName>
    </recommendedName>
</protein>